<dbReference type="PROSITE" id="PS50042">
    <property type="entry name" value="CNMP_BINDING_3"/>
    <property type="match status" value="1"/>
</dbReference>
<keyword evidence="3" id="KW-1185">Reference proteome</keyword>
<dbReference type="AlphaFoldDB" id="A0A0X8XA13"/>
<evidence type="ECO:0000313" key="3">
    <source>
        <dbReference type="Proteomes" id="UP000218890"/>
    </source>
</evidence>
<evidence type="ECO:0000313" key="2">
    <source>
        <dbReference type="EMBL" id="BAU58251.2"/>
    </source>
</evidence>
<dbReference type="RefSeq" id="WP_096410377.1">
    <property type="nucleotide sequence ID" value="NZ_AP017372.2"/>
</dbReference>
<dbReference type="SUPFAM" id="SSF51206">
    <property type="entry name" value="cAMP-binding domain-like"/>
    <property type="match status" value="1"/>
</dbReference>
<dbReference type="SMART" id="SM00100">
    <property type="entry name" value="cNMP"/>
    <property type="match status" value="1"/>
</dbReference>
<feature type="domain" description="Cyclic nucleotide-binding" evidence="1">
    <location>
        <begin position="14"/>
        <end position="109"/>
    </location>
</feature>
<name>A0A0X8XA13_HALHR</name>
<protein>
    <submittedName>
        <fullName evidence="2">cAMP-binding proteins-catabolite gene activator and regulatory subunit of cAMP-dependent protein kinases</fullName>
    </submittedName>
</protein>
<dbReference type="InterPro" id="IPR000595">
    <property type="entry name" value="cNMP-bd_dom"/>
</dbReference>
<dbReference type="InterPro" id="IPR014710">
    <property type="entry name" value="RmlC-like_jellyroll"/>
</dbReference>
<organism evidence="2 3">
    <name type="scientific">Halorhodospira halochloris</name>
    <name type="common">Ectothiorhodospira halochloris</name>
    <dbReference type="NCBI Taxonomy" id="1052"/>
    <lineage>
        <taxon>Bacteria</taxon>
        <taxon>Pseudomonadati</taxon>
        <taxon>Pseudomonadota</taxon>
        <taxon>Gammaproteobacteria</taxon>
        <taxon>Chromatiales</taxon>
        <taxon>Ectothiorhodospiraceae</taxon>
        <taxon>Halorhodospira</taxon>
    </lineage>
</organism>
<dbReference type="KEGG" id="hhk:HH1059_15440"/>
<dbReference type="Gene3D" id="2.60.120.10">
    <property type="entry name" value="Jelly Rolls"/>
    <property type="match status" value="1"/>
</dbReference>
<dbReference type="Proteomes" id="UP000218890">
    <property type="component" value="Chromosome"/>
</dbReference>
<dbReference type="OrthoDB" id="190787at2"/>
<dbReference type="CDD" id="cd00038">
    <property type="entry name" value="CAP_ED"/>
    <property type="match status" value="1"/>
</dbReference>
<dbReference type="EMBL" id="AP017372">
    <property type="protein sequence ID" value="BAU58251.2"/>
    <property type="molecule type" value="Genomic_DNA"/>
</dbReference>
<sequence>MTATIANYLSDQDFFKELPREYIEFLASKSAWQQFAKDTVLFRIADPASSFYVVGSGTVHLEIPAISGPTLEVQHLGADQILGWSWLIPPYRWNFNARAETDCELLVIDGSSVLERCEQDAEFGYQLLKRFSALMSERLNVARQKMIDQWDPPGFA</sequence>
<accession>A0A0X8XA13</accession>
<reference evidence="2" key="1">
    <citation type="submission" date="2016-02" db="EMBL/GenBank/DDBJ databases">
        <title>Halorhodospira halochloris DSM-1059 complete genome, version 2.</title>
        <authorList>
            <person name="Tsukatani Y."/>
        </authorList>
    </citation>
    <scope>NUCLEOTIDE SEQUENCE</scope>
    <source>
        <strain evidence="2">DSM 1059</strain>
    </source>
</reference>
<gene>
    <name evidence="2" type="ORF">HH1059_15440</name>
</gene>
<evidence type="ECO:0000259" key="1">
    <source>
        <dbReference type="PROSITE" id="PS50042"/>
    </source>
</evidence>
<dbReference type="Pfam" id="PF00027">
    <property type="entry name" value="cNMP_binding"/>
    <property type="match status" value="1"/>
</dbReference>
<dbReference type="InterPro" id="IPR018490">
    <property type="entry name" value="cNMP-bd_dom_sf"/>
</dbReference>
<proteinExistence type="predicted"/>